<name>A0AAN9QQT9_CANGL</name>
<dbReference type="SUPFAM" id="SSF54518">
    <property type="entry name" value="Tubby C-terminal domain-like"/>
    <property type="match status" value="1"/>
</dbReference>
<evidence type="ECO:0000256" key="1">
    <source>
        <dbReference type="ARBA" id="ARBA00005437"/>
    </source>
</evidence>
<comment type="similarity">
    <text evidence="1">Belongs to the LOR family.</text>
</comment>
<dbReference type="PANTHER" id="PTHR31087:SF58">
    <property type="entry name" value="OS07G0230700 PROTEIN"/>
    <property type="match status" value="1"/>
</dbReference>
<protein>
    <submittedName>
        <fullName evidence="2">Uncharacterized protein</fullName>
    </submittedName>
</protein>
<evidence type="ECO:0000313" key="3">
    <source>
        <dbReference type="Proteomes" id="UP001367508"/>
    </source>
</evidence>
<dbReference type="InterPro" id="IPR007612">
    <property type="entry name" value="LOR"/>
</dbReference>
<organism evidence="2 3">
    <name type="scientific">Canavalia gladiata</name>
    <name type="common">Sword bean</name>
    <name type="synonym">Dolichos gladiatus</name>
    <dbReference type="NCBI Taxonomy" id="3824"/>
    <lineage>
        <taxon>Eukaryota</taxon>
        <taxon>Viridiplantae</taxon>
        <taxon>Streptophyta</taxon>
        <taxon>Embryophyta</taxon>
        <taxon>Tracheophyta</taxon>
        <taxon>Spermatophyta</taxon>
        <taxon>Magnoliopsida</taxon>
        <taxon>eudicotyledons</taxon>
        <taxon>Gunneridae</taxon>
        <taxon>Pentapetalae</taxon>
        <taxon>rosids</taxon>
        <taxon>fabids</taxon>
        <taxon>Fabales</taxon>
        <taxon>Fabaceae</taxon>
        <taxon>Papilionoideae</taxon>
        <taxon>50 kb inversion clade</taxon>
        <taxon>NPAAA clade</taxon>
        <taxon>indigoferoid/millettioid clade</taxon>
        <taxon>Phaseoleae</taxon>
        <taxon>Canavalia</taxon>
    </lineage>
</organism>
<keyword evidence="3" id="KW-1185">Reference proteome</keyword>
<dbReference type="AlphaFoldDB" id="A0AAN9QQT9"/>
<dbReference type="InterPro" id="IPR038595">
    <property type="entry name" value="LOR_sf"/>
</dbReference>
<proteinExistence type="inferred from homology"/>
<dbReference type="Gene3D" id="2.40.160.200">
    <property type="entry name" value="LURP1-related"/>
    <property type="match status" value="1"/>
</dbReference>
<dbReference type="Pfam" id="PF04525">
    <property type="entry name" value="LOR"/>
    <property type="match status" value="1"/>
</dbReference>
<comment type="caution">
    <text evidence="2">The sequence shown here is derived from an EMBL/GenBank/DDBJ whole genome shotgun (WGS) entry which is preliminary data.</text>
</comment>
<accession>A0AAN9QQT9</accession>
<reference evidence="2 3" key="1">
    <citation type="submission" date="2024-01" db="EMBL/GenBank/DDBJ databases">
        <title>The genomes of 5 underutilized Papilionoideae crops provide insights into root nodulation and disease resistanc.</title>
        <authorList>
            <person name="Jiang F."/>
        </authorList>
    </citation>
    <scope>NUCLEOTIDE SEQUENCE [LARGE SCALE GENOMIC DNA]</scope>
    <source>
        <strain evidence="2">LVBAO_FW01</strain>
        <tissue evidence="2">Leaves</tissue>
    </source>
</reference>
<dbReference type="Proteomes" id="UP001367508">
    <property type="component" value="Unassembled WGS sequence"/>
</dbReference>
<sequence>MASHQSLPVISLNYCVPNRINLQINTDKGTTYDINGNAVFKMEDTSFSLHNRRVLYDVQENPIVTLYNKTLTLHNTCKVFRGKSNDPSELLFSAKRSSFIPRSNVIKLEVFLAENKNKSVCDFRAVVHNGKSSCNVYAGESPTIIATMNNNDGFNVWVDSNVDHAFIVALLMIVNDIKTPIPLGNLAMNTTTLAANVLGN</sequence>
<dbReference type="EMBL" id="JAYMYQ010000004">
    <property type="protein sequence ID" value="KAK7340008.1"/>
    <property type="molecule type" value="Genomic_DNA"/>
</dbReference>
<dbReference type="InterPro" id="IPR025659">
    <property type="entry name" value="Tubby-like_C"/>
</dbReference>
<dbReference type="PANTHER" id="PTHR31087">
    <property type="match status" value="1"/>
</dbReference>
<gene>
    <name evidence="2" type="ORF">VNO77_20699</name>
</gene>
<evidence type="ECO:0000313" key="2">
    <source>
        <dbReference type="EMBL" id="KAK7340008.1"/>
    </source>
</evidence>